<feature type="transmembrane region" description="Helical" evidence="1">
    <location>
        <begin position="21"/>
        <end position="45"/>
    </location>
</feature>
<protein>
    <submittedName>
        <fullName evidence="3">Tripartite tricarboxylate transporter TctB family protein</fullName>
    </submittedName>
</protein>
<reference evidence="3 4" key="1">
    <citation type="submission" date="2018-01" db="EMBL/GenBank/DDBJ databases">
        <authorList>
            <person name="Fu G.-Y."/>
        </authorList>
    </citation>
    <scope>NUCLEOTIDE SEQUENCE [LARGE SCALE GENOMIC DNA]</scope>
    <source>
        <strain evidence="3 4">SY39</strain>
    </source>
</reference>
<evidence type="ECO:0000259" key="2">
    <source>
        <dbReference type="Pfam" id="PF07331"/>
    </source>
</evidence>
<accession>A0A2I6SA52</accession>
<evidence type="ECO:0000313" key="3">
    <source>
        <dbReference type="EMBL" id="AUN96140.1"/>
    </source>
</evidence>
<keyword evidence="1" id="KW-0812">Transmembrane</keyword>
<feature type="transmembrane region" description="Helical" evidence="1">
    <location>
        <begin position="109"/>
        <end position="138"/>
    </location>
</feature>
<dbReference type="AlphaFoldDB" id="A0A2I6SA52"/>
<sequence>MSVGDRRGQARERHPQGDFQMSRIAIDGAFSLLLFAGSIYLWFAADDFQKFARYAGIDSDFWPKILLAVVAVIALVQLLQQFFTYLATREVRNVRTDDGEASVVNWRKLGGAAVLILGYFVGLQTIGFILATVIFLLLATRLIGYGNWRIALIYPFVFTGLVTLVFVKVLSMPLPRGAGIFETFSRLIY</sequence>
<evidence type="ECO:0000313" key="4">
    <source>
        <dbReference type="Proteomes" id="UP000242205"/>
    </source>
</evidence>
<dbReference type="KEGG" id="atw:C0099_15040"/>
<dbReference type="Pfam" id="PF07331">
    <property type="entry name" value="TctB"/>
    <property type="match status" value="1"/>
</dbReference>
<feature type="transmembrane region" description="Helical" evidence="1">
    <location>
        <begin position="65"/>
        <end position="88"/>
    </location>
</feature>
<dbReference type="InterPro" id="IPR009936">
    <property type="entry name" value="DUF1468"/>
</dbReference>
<dbReference type="OrthoDB" id="5873457at2"/>
<keyword evidence="1" id="KW-1133">Transmembrane helix</keyword>
<feature type="domain" description="DUF1468" evidence="2">
    <location>
        <begin position="30"/>
        <end position="175"/>
    </location>
</feature>
<keyword evidence="4" id="KW-1185">Reference proteome</keyword>
<dbReference type="EMBL" id="CP025682">
    <property type="protein sequence ID" value="AUN96140.1"/>
    <property type="molecule type" value="Genomic_DNA"/>
</dbReference>
<keyword evidence="1" id="KW-0472">Membrane</keyword>
<feature type="transmembrane region" description="Helical" evidence="1">
    <location>
        <begin position="150"/>
        <end position="170"/>
    </location>
</feature>
<proteinExistence type="predicted"/>
<gene>
    <name evidence="3" type="ORF">C0099_15040</name>
</gene>
<name>A0A2I6SA52_9RHOO</name>
<organism evidence="3 4">
    <name type="scientific">Pseudazoarcus pumilus</name>
    <dbReference type="NCBI Taxonomy" id="2067960"/>
    <lineage>
        <taxon>Bacteria</taxon>
        <taxon>Pseudomonadati</taxon>
        <taxon>Pseudomonadota</taxon>
        <taxon>Betaproteobacteria</taxon>
        <taxon>Rhodocyclales</taxon>
        <taxon>Zoogloeaceae</taxon>
        <taxon>Pseudazoarcus</taxon>
    </lineage>
</organism>
<evidence type="ECO:0000256" key="1">
    <source>
        <dbReference type="SAM" id="Phobius"/>
    </source>
</evidence>
<dbReference type="Proteomes" id="UP000242205">
    <property type="component" value="Chromosome"/>
</dbReference>